<protein>
    <submittedName>
        <fullName evidence="3">Uncharacterized protein</fullName>
    </submittedName>
</protein>
<dbReference type="EMBL" id="JBGMDY010000006">
    <property type="protein sequence ID" value="KAL2331080.1"/>
    <property type="molecule type" value="Genomic_DNA"/>
</dbReference>
<proteinExistence type="inferred from homology"/>
<dbReference type="InterPro" id="IPR004252">
    <property type="entry name" value="Probable_transposase_24"/>
</dbReference>
<dbReference type="Pfam" id="PF03004">
    <property type="entry name" value="Transposase_24"/>
    <property type="match status" value="1"/>
</dbReference>
<comment type="similarity">
    <text evidence="1">Belongs to the nucleobase:cation symporter-2 (NCS2) (TC 2.A.40) family.</text>
</comment>
<gene>
    <name evidence="3" type="ORF">Fmac_018661</name>
</gene>
<keyword evidence="4" id="KW-1185">Reference proteome</keyword>
<organism evidence="3 4">
    <name type="scientific">Flemingia macrophylla</name>
    <dbReference type="NCBI Taxonomy" id="520843"/>
    <lineage>
        <taxon>Eukaryota</taxon>
        <taxon>Viridiplantae</taxon>
        <taxon>Streptophyta</taxon>
        <taxon>Embryophyta</taxon>
        <taxon>Tracheophyta</taxon>
        <taxon>Spermatophyta</taxon>
        <taxon>Magnoliopsida</taxon>
        <taxon>eudicotyledons</taxon>
        <taxon>Gunneridae</taxon>
        <taxon>Pentapetalae</taxon>
        <taxon>rosids</taxon>
        <taxon>fabids</taxon>
        <taxon>Fabales</taxon>
        <taxon>Fabaceae</taxon>
        <taxon>Papilionoideae</taxon>
        <taxon>50 kb inversion clade</taxon>
        <taxon>NPAAA clade</taxon>
        <taxon>indigoferoid/millettioid clade</taxon>
        <taxon>Phaseoleae</taxon>
        <taxon>Flemingia</taxon>
    </lineage>
</organism>
<feature type="transmembrane region" description="Helical" evidence="2">
    <location>
        <begin position="97"/>
        <end position="119"/>
    </location>
</feature>
<keyword evidence="2" id="KW-0472">Membrane</keyword>
<sequence>MKTQHHCHCACTTGQLFVLGPSTKARSACPACLLHCVAHVTCESPTNTTPASPTQTTPASPAHTRIACLAPSVVVEARGPSWCYTPSNPGKHIFDRFAVIFTIVIVWVYAHLLTVRGAYNDVAHKTQLSCRTDHAGLIDAAPWNLPRRHLVNVLWGLLQQDKSSISGLVLLFLTSIGQHILLSSVLIEVSDQGSVPTNETNSQVKIGVADSLQGDYLNEQGNISQTRLRVQDVFAMTDSPTKILTHWNRNNQPVGDSSSLLAGFLGQVASNFGNFLVLYENWAQEMANKNAANHAKLVIPHILGSKTLARKRNELELMHGREFSRAEMYQVSHKKADGTFVNEEARELHENLQDEMQNCSEDEAFLKVCGKEHSGYVRGMGLGVAEVDVLKSQIAFLMKRAKRDQGNRRSNRRNVKIATVYATVGLTVAILRRSTLRRFSNRHDVDFAAVTTVAKCAS</sequence>
<evidence type="ECO:0000256" key="2">
    <source>
        <dbReference type="SAM" id="Phobius"/>
    </source>
</evidence>
<dbReference type="Proteomes" id="UP001603857">
    <property type="component" value="Unassembled WGS sequence"/>
</dbReference>
<reference evidence="3 4" key="1">
    <citation type="submission" date="2024-08" db="EMBL/GenBank/DDBJ databases">
        <title>Insights into the chromosomal genome structure of Flemingia macrophylla.</title>
        <authorList>
            <person name="Ding Y."/>
            <person name="Zhao Y."/>
            <person name="Bi W."/>
            <person name="Wu M."/>
            <person name="Zhao G."/>
            <person name="Gong Y."/>
            <person name="Li W."/>
            <person name="Zhang P."/>
        </authorList>
    </citation>
    <scope>NUCLEOTIDE SEQUENCE [LARGE SCALE GENOMIC DNA]</scope>
    <source>
        <strain evidence="3">DYQJB</strain>
        <tissue evidence="3">Leaf</tissue>
    </source>
</reference>
<name>A0ABD1M5L6_9FABA</name>
<evidence type="ECO:0000313" key="3">
    <source>
        <dbReference type="EMBL" id="KAL2331080.1"/>
    </source>
</evidence>
<keyword evidence="2" id="KW-1133">Transmembrane helix</keyword>
<comment type="caution">
    <text evidence="3">The sequence shown here is derived from an EMBL/GenBank/DDBJ whole genome shotgun (WGS) entry which is preliminary data.</text>
</comment>
<dbReference type="PANTHER" id="PTHR11119">
    <property type="entry name" value="XANTHINE-URACIL / VITAMIN C PERMEASE FAMILY MEMBER"/>
    <property type="match status" value="1"/>
</dbReference>
<dbReference type="AlphaFoldDB" id="A0ABD1M5L6"/>
<evidence type="ECO:0000256" key="1">
    <source>
        <dbReference type="ARBA" id="ARBA00008821"/>
    </source>
</evidence>
<accession>A0ABD1M5L6</accession>
<evidence type="ECO:0000313" key="4">
    <source>
        <dbReference type="Proteomes" id="UP001603857"/>
    </source>
</evidence>
<keyword evidence="2" id="KW-0812">Transmembrane</keyword>